<evidence type="ECO:0000256" key="1">
    <source>
        <dbReference type="ARBA" id="ARBA00012920"/>
    </source>
</evidence>
<comment type="caution">
    <text evidence="10">The sequence shown here is derived from an EMBL/GenBank/DDBJ whole genome shotgun (WGS) entry which is preliminary data.</text>
</comment>
<sequence>MTAAATKLPVGELAGEEAVQESRVLIIMTGGTICMQQSPSGFVPARGFQEKCMARVPCFNDGSLHTAMDVVTKPTGDVTAHPSLRTPITTYGRQVRYTVYEFEELLDSSSIDAKGWAEIAQTVYQNYTLFDGFVILHGTDSLAYTCSALSFMLQNLGKPVVLTGSQAPMLELQNDATDNLLGSLVVAGHFMIPEVCLYFNNKLFRGNRTTKVAASDFAAFNAPNCPPLAVTTSMRTNVNWDMVHRPTSLEHFRIQTNLDTAHVACLRIFPGIKPEMVDAVLRLEGLRGLVLETFGAGNAPSGQDNAMINVLASAIQRGIVIVNVTQCLTGSVSPVYATGMSLSRAGVIAGLDMTTEGALTKLAYLLALPDSSQETVTKNMSISLRGELTESSLPVFRHPDGPLPERVQTLTAMGYAIAHGDLERVKTIMKTEHHWLLNDADYSGNTPIVSLLLLYYLPSGRTIPNFWDRKFGSDMLIRPFFQHVAATAPWVSILHFLLSQGGSVHLRNRSGRTPLFLAANAGLSEHVLLLRQSGAHLHSDERPAAELLARRRPGIWGMAGIDPRENSQRELDEELELGGRSRAMAGSAP</sequence>
<dbReference type="RefSeq" id="XP_056475356.1">
    <property type="nucleotide sequence ID" value="XM_056619197.1"/>
</dbReference>
<dbReference type="Pfam" id="PF00710">
    <property type="entry name" value="Asparaginase"/>
    <property type="match status" value="1"/>
</dbReference>
<dbReference type="PRINTS" id="PR00139">
    <property type="entry name" value="ASNGLNASE"/>
</dbReference>
<dbReference type="InterPro" id="IPR036152">
    <property type="entry name" value="Asp/glu_Ase-like_sf"/>
</dbReference>
<dbReference type="InterPro" id="IPR040919">
    <property type="entry name" value="Asparaginase_C"/>
</dbReference>
<evidence type="ECO:0000256" key="7">
    <source>
        <dbReference type="SAM" id="MobiDB-lite"/>
    </source>
</evidence>
<dbReference type="GO" id="GO:0004067">
    <property type="term" value="F:asparaginase activity"/>
    <property type="evidence" value="ECO:0007669"/>
    <property type="project" value="UniProtKB-UniRule"/>
</dbReference>
<accession>A0A9W9FGD5</accession>
<dbReference type="CDD" id="cd08963">
    <property type="entry name" value="L-asparaginase_I"/>
    <property type="match status" value="1"/>
</dbReference>
<evidence type="ECO:0000256" key="2">
    <source>
        <dbReference type="ARBA" id="ARBA00022737"/>
    </source>
</evidence>
<dbReference type="Proteomes" id="UP001149074">
    <property type="component" value="Unassembled WGS sequence"/>
</dbReference>
<dbReference type="SUPFAM" id="SSF48403">
    <property type="entry name" value="Ankyrin repeat"/>
    <property type="match status" value="1"/>
</dbReference>
<organism evidence="10 11">
    <name type="scientific">Penicillium argentinense</name>
    <dbReference type="NCBI Taxonomy" id="1131581"/>
    <lineage>
        <taxon>Eukaryota</taxon>
        <taxon>Fungi</taxon>
        <taxon>Dikarya</taxon>
        <taxon>Ascomycota</taxon>
        <taxon>Pezizomycotina</taxon>
        <taxon>Eurotiomycetes</taxon>
        <taxon>Eurotiomycetidae</taxon>
        <taxon>Eurotiales</taxon>
        <taxon>Aspergillaceae</taxon>
        <taxon>Penicillium</taxon>
    </lineage>
</organism>
<dbReference type="AlphaFoldDB" id="A0A9W9FGD5"/>
<dbReference type="Gene3D" id="3.40.50.40">
    <property type="match status" value="1"/>
</dbReference>
<dbReference type="Gene3D" id="3.40.50.1170">
    <property type="entry name" value="L-asparaginase, N-terminal domain"/>
    <property type="match status" value="1"/>
</dbReference>
<dbReference type="InterPro" id="IPR027473">
    <property type="entry name" value="L-asparaginase_C"/>
</dbReference>
<evidence type="ECO:0000259" key="8">
    <source>
        <dbReference type="Pfam" id="PF00710"/>
    </source>
</evidence>
<evidence type="ECO:0000256" key="3">
    <source>
        <dbReference type="ARBA" id="ARBA00022801"/>
    </source>
</evidence>
<evidence type="ECO:0000313" key="10">
    <source>
        <dbReference type="EMBL" id="KAJ5099702.1"/>
    </source>
</evidence>
<keyword evidence="2" id="KW-0677">Repeat</keyword>
<evidence type="ECO:0000256" key="6">
    <source>
        <dbReference type="PROSITE-ProRule" id="PRU00023"/>
    </source>
</evidence>
<dbReference type="PIRSF" id="PIRSF001220">
    <property type="entry name" value="L-ASNase_gatD"/>
    <property type="match status" value="1"/>
</dbReference>
<dbReference type="InterPro" id="IPR006034">
    <property type="entry name" value="Asparaginase/glutaminase-like"/>
</dbReference>
<dbReference type="Pfam" id="PF17763">
    <property type="entry name" value="Asparaginase_C"/>
    <property type="match status" value="1"/>
</dbReference>
<keyword evidence="11" id="KW-1185">Reference proteome</keyword>
<protein>
    <recommendedName>
        <fullName evidence="1">asparaginase</fullName>
        <ecNumber evidence="1">3.5.1.1</ecNumber>
    </recommendedName>
</protein>
<dbReference type="InterPro" id="IPR027474">
    <property type="entry name" value="L-asparaginase_N"/>
</dbReference>
<dbReference type="SFLD" id="SFLDS00057">
    <property type="entry name" value="Glutaminase/Asparaginase"/>
    <property type="match status" value="1"/>
</dbReference>
<feature type="domain" description="L-asparaginase N-terminal" evidence="8">
    <location>
        <begin position="23"/>
        <end position="242"/>
    </location>
</feature>
<keyword evidence="4 6" id="KW-0040">ANK repeat</keyword>
<name>A0A9W9FGD5_9EURO</name>
<dbReference type="PROSITE" id="PS51732">
    <property type="entry name" value="ASN_GLN_ASE_3"/>
    <property type="match status" value="1"/>
</dbReference>
<dbReference type="SUPFAM" id="SSF53774">
    <property type="entry name" value="Glutaminase/Asparaginase"/>
    <property type="match status" value="1"/>
</dbReference>
<gene>
    <name evidence="10" type="ORF">N7532_006703</name>
</gene>
<dbReference type="PROSITE" id="PS50088">
    <property type="entry name" value="ANK_REPEAT"/>
    <property type="match status" value="1"/>
</dbReference>
<reference evidence="10" key="2">
    <citation type="journal article" date="2023" name="IMA Fungus">
        <title>Comparative genomic study of the Penicillium genus elucidates a diverse pangenome and 15 lateral gene transfer events.</title>
        <authorList>
            <person name="Petersen C."/>
            <person name="Sorensen T."/>
            <person name="Nielsen M.R."/>
            <person name="Sondergaard T.E."/>
            <person name="Sorensen J.L."/>
            <person name="Fitzpatrick D.A."/>
            <person name="Frisvad J.C."/>
            <person name="Nielsen K.L."/>
        </authorList>
    </citation>
    <scope>NUCLEOTIDE SEQUENCE</scope>
    <source>
        <strain evidence="10">IBT 30761</strain>
    </source>
</reference>
<dbReference type="FunFam" id="3.40.50.40:FF:000001">
    <property type="entry name" value="L-asparaginase 1"/>
    <property type="match status" value="1"/>
</dbReference>
<dbReference type="EC" id="3.5.1.1" evidence="1"/>
<feature type="region of interest" description="Disordered" evidence="7">
    <location>
        <begin position="559"/>
        <end position="589"/>
    </location>
</feature>
<evidence type="ECO:0000256" key="4">
    <source>
        <dbReference type="ARBA" id="ARBA00023043"/>
    </source>
</evidence>
<comment type="similarity">
    <text evidence="5">In the N-terminal section; belongs to the asparaginase 1 family.</text>
</comment>
<proteinExistence type="inferred from homology"/>
<dbReference type="PIRSF" id="PIRSF500176">
    <property type="entry name" value="L_ASNase"/>
    <property type="match status" value="1"/>
</dbReference>
<dbReference type="FunFam" id="3.40.50.1170:FF:000003">
    <property type="entry name" value="60 kDa lysophospholipase"/>
    <property type="match status" value="1"/>
</dbReference>
<dbReference type="GeneID" id="81358176"/>
<dbReference type="InterPro" id="IPR041725">
    <property type="entry name" value="L-asparaginase_I"/>
</dbReference>
<dbReference type="InterPro" id="IPR002110">
    <property type="entry name" value="Ankyrin_rpt"/>
</dbReference>
<dbReference type="InterPro" id="IPR037152">
    <property type="entry name" value="L-asparaginase_N_sf"/>
</dbReference>
<feature type="domain" description="Asparaginase/glutaminase C-terminal" evidence="9">
    <location>
        <begin position="262"/>
        <end position="374"/>
    </location>
</feature>
<dbReference type="EMBL" id="JAPQKI010000005">
    <property type="protein sequence ID" value="KAJ5099702.1"/>
    <property type="molecule type" value="Genomic_DNA"/>
</dbReference>
<dbReference type="PANTHER" id="PTHR11707:SF28">
    <property type="entry name" value="60 KDA LYSOPHOSPHOLIPASE"/>
    <property type="match status" value="1"/>
</dbReference>
<keyword evidence="3" id="KW-0378">Hydrolase</keyword>
<evidence type="ECO:0000313" key="11">
    <source>
        <dbReference type="Proteomes" id="UP001149074"/>
    </source>
</evidence>
<dbReference type="OrthoDB" id="542841at2759"/>
<dbReference type="SMART" id="SM00870">
    <property type="entry name" value="Asparaginase"/>
    <property type="match status" value="1"/>
</dbReference>
<dbReference type="InterPro" id="IPR036770">
    <property type="entry name" value="Ankyrin_rpt-contain_sf"/>
</dbReference>
<reference evidence="10" key="1">
    <citation type="submission" date="2022-11" db="EMBL/GenBank/DDBJ databases">
        <authorList>
            <person name="Petersen C."/>
        </authorList>
    </citation>
    <scope>NUCLEOTIDE SEQUENCE</scope>
    <source>
        <strain evidence="10">IBT 30761</strain>
    </source>
</reference>
<dbReference type="Gene3D" id="1.25.40.20">
    <property type="entry name" value="Ankyrin repeat-containing domain"/>
    <property type="match status" value="1"/>
</dbReference>
<evidence type="ECO:0000256" key="5">
    <source>
        <dbReference type="ARBA" id="ARBA00061199"/>
    </source>
</evidence>
<dbReference type="PANTHER" id="PTHR11707">
    <property type="entry name" value="L-ASPARAGINASE"/>
    <property type="match status" value="1"/>
</dbReference>
<dbReference type="GO" id="GO:0009066">
    <property type="term" value="P:aspartate family amino acid metabolic process"/>
    <property type="evidence" value="ECO:0007669"/>
    <property type="project" value="UniProtKB-ARBA"/>
</dbReference>
<evidence type="ECO:0000259" key="9">
    <source>
        <dbReference type="Pfam" id="PF17763"/>
    </source>
</evidence>
<feature type="repeat" description="ANK" evidence="6">
    <location>
        <begin position="510"/>
        <end position="542"/>
    </location>
</feature>